<dbReference type="EMBL" id="FBSY01000015">
    <property type="protein sequence ID" value="CUW15064.1"/>
    <property type="molecule type" value="Genomic_DNA"/>
</dbReference>
<protein>
    <submittedName>
        <fullName evidence="1">Cytidine/deoxycytidylate deaminase family protein</fullName>
    </submittedName>
</protein>
<accession>A0ABM9V5X2</accession>
<evidence type="ECO:0000313" key="2">
    <source>
        <dbReference type="Proteomes" id="UP000199271"/>
    </source>
</evidence>
<organism evidence="1 2">
    <name type="scientific">Leuconostoc gasicomitatum</name>
    <dbReference type="NCBI Taxonomy" id="115778"/>
    <lineage>
        <taxon>Bacteria</taxon>
        <taxon>Bacillati</taxon>
        <taxon>Bacillota</taxon>
        <taxon>Bacilli</taxon>
        <taxon>Lactobacillales</taxon>
        <taxon>Lactobacillaceae</taxon>
        <taxon>Leuconostoc</taxon>
        <taxon>Leuconostoc gelidum group</taxon>
    </lineage>
</organism>
<name>A0ABM9V5X2_9LACO</name>
<proteinExistence type="predicted"/>
<sequence>MDIWEKLYNEAKVLYNPHEVSPFVYAEHVVCALEAEDGQVFTGYCFFACFRVASIRLMPLSLLTS</sequence>
<reference evidence="1 2" key="1">
    <citation type="submission" date="2015-12" db="EMBL/GenBank/DDBJ databases">
        <authorList>
            <person name="Andreevskaya M."/>
        </authorList>
    </citation>
    <scope>NUCLEOTIDE SEQUENCE [LARGE SCALE GENOMIC DNA]</scope>
    <source>
        <strain evidence="1 2">C122c</strain>
    </source>
</reference>
<gene>
    <name evidence="1" type="ORF">C122C_0133</name>
</gene>
<evidence type="ECO:0000313" key="1">
    <source>
        <dbReference type="EMBL" id="CUW15064.1"/>
    </source>
</evidence>
<dbReference type="Proteomes" id="UP000199271">
    <property type="component" value="Unassembled WGS sequence"/>
</dbReference>
<keyword evidence="2" id="KW-1185">Reference proteome</keyword>
<comment type="caution">
    <text evidence="1">The sequence shown here is derived from an EMBL/GenBank/DDBJ whole genome shotgun (WGS) entry which is preliminary data.</text>
</comment>